<name>A0A3B0XF52_9ZZZZ</name>
<dbReference type="NCBIfam" id="TIGR04390">
    <property type="entry name" value="OMP_YaiO_dom"/>
    <property type="match status" value="1"/>
</dbReference>
<dbReference type="EMBL" id="UOFD01000087">
    <property type="protein sequence ID" value="VAW55246.1"/>
    <property type="molecule type" value="Genomic_DNA"/>
</dbReference>
<evidence type="ECO:0000313" key="2">
    <source>
        <dbReference type="EMBL" id="VAW55246.1"/>
    </source>
</evidence>
<accession>A0A3B0XF52</accession>
<protein>
    <recommendedName>
        <fullName evidence="1">YaiO beta-barrel domain-containing protein</fullName>
    </recommendedName>
</protein>
<dbReference type="Gene3D" id="1.25.40.10">
    <property type="entry name" value="Tetratricopeptide repeat domain"/>
    <property type="match status" value="1"/>
</dbReference>
<proteinExistence type="predicted"/>
<dbReference type="SUPFAM" id="SSF48452">
    <property type="entry name" value="TPR-like"/>
    <property type="match status" value="1"/>
</dbReference>
<dbReference type="Pfam" id="PF19413">
    <property type="entry name" value="YaiO"/>
    <property type="match status" value="1"/>
</dbReference>
<gene>
    <name evidence="2" type="ORF">MNBD_GAMMA06-1032</name>
</gene>
<organism evidence="2">
    <name type="scientific">hydrothermal vent metagenome</name>
    <dbReference type="NCBI Taxonomy" id="652676"/>
    <lineage>
        <taxon>unclassified sequences</taxon>
        <taxon>metagenomes</taxon>
        <taxon>ecological metagenomes</taxon>
    </lineage>
</organism>
<feature type="domain" description="YaiO beta-barrel" evidence="1">
    <location>
        <begin position="185"/>
        <end position="349"/>
    </location>
</feature>
<reference evidence="2" key="1">
    <citation type="submission" date="2018-06" db="EMBL/GenBank/DDBJ databases">
        <authorList>
            <person name="Zhirakovskaya E."/>
        </authorList>
    </citation>
    <scope>NUCLEOTIDE SEQUENCE</scope>
</reference>
<dbReference type="InterPro" id="IPR030887">
    <property type="entry name" value="Beta-barrel_YaiO"/>
</dbReference>
<dbReference type="InterPro" id="IPR019734">
    <property type="entry name" value="TPR_rpt"/>
</dbReference>
<sequence length="408" mass="47345">MNRLLIFLLMILPMLHTFNVAANTQDMHFNEANLAVKNKNFVLAENILTGHLNHLSKDTEARFLLARVFSWQKKWTLALKQFNKLLDKNPDNADLLLARANTLEWMGQRKQALNDLIKARKFSPEYSAIWRTEIIILQRDHTPTSKNKAFALINQAKQKFPDKDWEDLLTTENKVITHKNLYAAEFIYGYDKLSNNRSPWSTRSLKLRKITPDKHYSHIQLDNVERFDLPDWQLGGSYALPVWQSWHFYTAATYSPTHKVLANRMLDTNLSKSFKNGTTLSAGISNAKYNNTSSQQLHFGGEYYWSDFRIAYTYRRINVLNAGTGVNHNIQFNHYYSPLNMIGMSAAAGKDVEFDGTANPPISDIKTYSLYGYHMFKPKWSLTYSVFYHHQGNFYNRNGIVLGIKFDF</sequence>
<dbReference type="InterPro" id="IPR011990">
    <property type="entry name" value="TPR-like_helical_dom_sf"/>
</dbReference>
<evidence type="ECO:0000259" key="1">
    <source>
        <dbReference type="Pfam" id="PF19413"/>
    </source>
</evidence>
<dbReference type="SUPFAM" id="SSF56935">
    <property type="entry name" value="Porins"/>
    <property type="match status" value="1"/>
</dbReference>
<dbReference type="SMART" id="SM00028">
    <property type="entry name" value="TPR"/>
    <property type="match status" value="2"/>
</dbReference>
<dbReference type="PROSITE" id="PS50005">
    <property type="entry name" value="TPR"/>
    <property type="match status" value="1"/>
</dbReference>
<dbReference type="AlphaFoldDB" id="A0A3B0XF52"/>